<sequence length="132" mass="13774">MAVFDASALMRAAVQSSASGAAVAAIEAHDAVAPDIIAVEVANALWRYVRAGEMNTASAIELLAAALATIEIVPASNSLLTEALRIACDQRHPVYDCVYVALAQRLSTSVVTADLKLAGLARRLHVPVILLP</sequence>
<keyword evidence="1 6" id="KW-1277">Toxin-antitoxin system</keyword>
<dbReference type="InterPro" id="IPR022907">
    <property type="entry name" value="VapC_family"/>
</dbReference>
<evidence type="ECO:0000256" key="2">
    <source>
        <dbReference type="ARBA" id="ARBA00022722"/>
    </source>
</evidence>
<feature type="binding site" evidence="6">
    <location>
        <position position="5"/>
    </location>
    <ligand>
        <name>Mg(2+)</name>
        <dbReference type="ChEBI" id="CHEBI:18420"/>
    </ligand>
</feature>
<keyword evidence="6" id="KW-0800">Toxin</keyword>
<evidence type="ECO:0000256" key="5">
    <source>
        <dbReference type="ARBA" id="ARBA00022842"/>
    </source>
</evidence>
<dbReference type="HAMAP" id="MF_00265">
    <property type="entry name" value="VapC_Nob1"/>
    <property type="match status" value="1"/>
</dbReference>
<keyword evidence="3 6" id="KW-0479">Metal-binding</keyword>
<dbReference type="GO" id="GO:0090729">
    <property type="term" value="F:toxin activity"/>
    <property type="evidence" value="ECO:0007669"/>
    <property type="project" value="UniProtKB-KW"/>
</dbReference>
<dbReference type="InterPro" id="IPR029060">
    <property type="entry name" value="PIN-like_dom_sf"/>
</dbReference>
<feature type="binding site" evidence="6">
    <location>
        <position position="96"/>
    </location>
    <ligand>
        <name>Mg(2+)</name>
        <dbReference type="ChEBI" id="CHEBI:18420"/>
    </ligand>
</feature>
<keyword evidence="9" id="KW-1185">Reference proteome</keyword>
<dbReference type="EC" id="3.1.-.-" evidence="6"/>
<reference evidence="8 9" key="1">
    <citation type="submission" date="2020-08" db="EMBL/GenBank/DDBJ databases">
        <title>Genomic Encyclopedia of Type Strains, Phase IV (KMG-IV): sequencing the most valuable type-strain genomes for metagenomic binning, comparative biology and taxonomic classification.</title>
        <authorList>
            <person name="Goeker M."/>
        </authorList>
    </citation>
    <scope>NUCLEOTIDE SEQUENCE [LARGE SCALE GENOMIC DNA]</scope>
    <source>
        <strain evidence="8 9">DSM 25966</strain>
    </source>
</reference>
<dbReference type="Proteomes" id="UP000553963">
    <property type="component" value="Unassembled WGS sequence"/>
</dbReference>
<gene>
    <name evidence="6" type="primary">vapC</name>
    <name evidence="8" type="ORF">GGR25_000083</name>
</gene>
<keyword evidence="4 6" id="KW-0378">Hydrolase</keyword>
<keyword evidence="5 6" id="KW-0460">Magnesium</keyword>
<proteinExistence type="inferred from homology"/>
<dbReference type="Gene3D" id="3.40.50.1010">
    <property type="entry name" value="5'-nuclease"/>
    <property type="match status" value="1"/>
</dbReference>
<comment type="function">
    <text evidence="6">Toxic component of a toxin-antitoxin (TA) system. An RNase.</text>
</comment>
<organism evidence="8 9">
    <name type="scientific">Kaistia hirudinis</name>
    <dbReference type="NCBI Taxonomy" id="1293440"/>
    <lineage>
        <taxon>Bacteria</taxon>
        <taxon>Pseudomonadati</taxon>
        <taxon>Pseudomonadota</taxon>
        <taxon>Alphaproteobacteria</taxon>
        <taxon>Hyphomicrobiales</taxon>
        <taxon>Kaistiaceae</taxon>
        <taxon>Kaistia</taxon>
    </lineage>
</organism>
<dbReference type="Pfam" id="PF01850">
    <property type="entry name" value="PIN"/>
    <property type="match status" value="1"/>
</dbReference>
<name>A0A840AIX9_9HYPH</name>
<accession>A0A840AIX9</accession>
<dbReference type="AlphaFoldDB" id="A0A840AIX9"/>
<dbReference type="GO" id="GO:0004540">
    <property type="term" value="F:RNA nuclease activity"/>
    <property type="evidence" value="ECO:0007669"/>
    <property type="project" value="InterPro"/>
</dbReference>
<evidence type="ECO:0000256" key="4">
    <source>
        <dbReference type="ARBA" id="ARBA00022801"/>
    </source>
</evidence>
<dbReference type="GO" id="GO:0016787">
    <property type="term" value="F:hydrolase activity"/>
    <property type="evidence" value="ECO:0007669"/>
    <property type="project" value="UniProtKB-KW"/>
</dbReference>
<evidence type="ECO:0000256" key="6">
    <source>
        <dbReference type="HAMAP-Rule" id="MF_00265"/>
    </source>
</evidence>
<dbReference type="PANTHER" id="PTHR35901:SF1">
    <property type="entry name" value="EXONUCLEASE VAPC9"/>
    <property type="match status" value="1"/>
</dbReference>
<dbReference type="SUPFAM" id="SSF88723">
    <property type="entry name" value="PIN domain-like"/>
    <property type="match status" value="1"/>
</dbReference>
<evidence type="ECO:0000313" key="9">
    <source>
        <dbReference type="Proteomes" id="UP000553963"/>
    </source>
</evidence>
<evidence type="ECO:0000313" key="8">
    <source>
        <dbReference type="EMBL" id="MBB3929064.1"/>
    </source>
</evidence>
<dbReference type="InterPro" id="IPR002716">
    <property type="entry name" value="PIN_dom"/>
</dbReference>
<feature type="domain" description="PIN" evidence="7">
    <location>
        <begin position="3"/>
        <end position="120"/>
    </location>
</feature>
<dbReference type="GO" id="GO:0000287">
    <property type="term" value="F:magnesium ion binding"/>
    <property type="evidence" value="ECO:0007669"/>
    <property type="project" value="UniProtKB-UniRule"/>
</dbReference>
<evidence type="ECO:0000256" key="1">
    <source>
        <dbReference type="ARBA" id="ARBA00022649"/>
    </source>
</evidence>
<protein>
    <recommendedName>
        <fullName evidence="6">Ribonuclease VapC</fullName>
        <shortName evidence="6">RNase VapC</shortName>
        <ecNumber evidence="6">3.1.-.-</ecNumber>
    </recommendedName>
    <alternativeName>
        <fullName evidence="6">Toxin VapC</fullName>
    </alternativeName>
</protein>
<keyword evidence="2 6" id="KW-0540">Nuclease</keyword>
<dbReference type="CDD" id="cd09873">
    <property type="entry name" value="PIN_Pae0151-like"/>
    <property type="match status" value="1"/>
</dbReference>
<evidence type="ECO:0000256" key="3">
    <source>
        <dbReference type="ARBA" id="ARBA00022723"/>
    </source>
</evidence>
<dbReference type="EMBL" id="JACIDS010000001">
    <property type="protein sequence ID" value="MBB3929064.1"/>
    <property type="molecule type" value="Genomic_DNA"/>
</dbReference>
<dbReference type="RefSeq" id="WP_183396765.1">
    <property type="nucleotide sequence ID" value="NZ_JACIDS010000001.1"/>
</dbReference>
<dbReference type="PANTHER" id="PTHR35901">
    <property type="entry name" value="RIBONUCLEASE VAPC3"/>
    <property type="match status" value="1"/>
</dbReference>
<evidence type="ECO:0000259" key="7">
    <source>
        <dbReference type="Pfam" id="PF01850"/>
    </source>
</evidence>
<comment type="similarity">
    <text evidence="6">Belongs to the PINc/VapC protein family.</text>
</comment>
<dbReference type="InterPro" id="IPR051619">
    <property type="entry name" value="TypeII_TA_RNase_PINc/VapC"/>
</dbReference>
<comment type="cofactor">
    <cofactor evidence="6">
        <name>Mg(2+)</name>
        <dbReference type="ChEBI" id="CHEBI:18420"/>
    </cofactor>
</comment>
<dbReference type="InterPro" id="IPR044153">
    <property type="entry name" value="PIN_Pae0151-like"/>
</dbReference>
<comment type="caution">
    <text evidence="8">The sequence shown here is derived from an EMBL/GenBank/DDBJ whole genome shotgun (WGS) entry which is preliminary data.</text>
</comment>